<protein>
    <submittedName>
        <fullName evidence="9">(thale cress) hypothetical protein</fullName>
    </submittedName>
</protein>
<proteinExistence type="inferred from homology"/>
<evidence type="ECO:0000256" key="7">
    <source>
        <dbReference type="ARBA" id="ARBA00023294"/>
    </source>
</evidence>
<evidence type="ECO:0000313" key="9">
    <source>
        <dbReference type="EMBL" id="CAD5317838.1"/>
    </source>
</evidence>
<dbReference type="PANTHER" id="PTHR31752">
    <property type="entry name" value="AUXIN EFFLUX CARRIER COMPONENT 1B-RELATED"/>
    <property type="match status" value="1"/>
</dbReference>
<reference evidence="9 10" key="1">
    <citation type="submission" date="2020-09" db="EMBL/GenBank/DDBJ databases">
        <authorList>
            <person name="Ashkenazy H."/>
        </authorList>
    </citation>
    <scope>NUCLEOTIDE SEQUENCE [LARGE SCALE GENOMIC DNA]</scope>
    <source>
        <strain evidence="10">cv. Cdm-0</strain>
    </source>
</reference>
<evidence type="ECO:0000256" key="2">
    <source>
        <dbReference type="ARBA" id="ARBA00009177"/>
    </source>
</evidence>
<evidence type="ECO:0000256" key="8">
    <source>
        <dbReference type="SAM" id="Phobius"/>
    </source>
</evidence>
<gene>
    <name evidence="9" type="ORF">AT9943_LOCUS6094</name>
</gene>
<dbReference type="AlphaFoldDB" id="A0A7G2E6H8"/>
<dbReference type="Pfam" id="PF03547">
    <property type="entry name" value="Mem_trans"/>
    <property type="match status" value="1"/>
</dbReference>
<evidence type="ECO:0000256" key="5">
    <source>
        <dbReference type="ARBA" id="ARBA00022989"/>
    </source>
</evidence>
<dbReference type="PANTHER" id="PTHR31752:SF54">
    <property type="entry name" value="AUXIN EFFLUX CARRIER COMPONENT 4"/>
    <property type="match status" value="1"/>
</dbReference>
<dbReference type="Proteomes" id="UP000516314">
    <property type="component" value="Chromosome 2"/>
</dbReference>
<sequence length="97" mass="10176">MALQPKIIACGNSVATFAMAVRFITGPAIMAVAGIAIGLHGDLLRIAIVQAALPQGIVPFVFAKEYNVHPTILSTGVIFGMLIALPITLVYYILLGL</sequence>
<evidence type="ECO:0000256" key="6">
    <source>
        <dbReference type="ARBA" id="ARBA00023136"/>
    </source>
</evidence>
<comment type="subcellular location">
    <subcellularLocation>
        <location evidence="1">Endomembrane system</location>
        <topology evidence="1">Multi-pass membrane protein</topology>
    </subcellularLocation>
</comment>
<evidence type="ECO:0000313" key="10">
    <source>
        <dbReference type="Proteomes" id="UP000516314"/>
    </source>
</evidence>
<dbReference type="EMBL" id="LR881467">
    <property type="protein sequence ID" value="CAD5317838.1"/>
    <property type="molecule type" value="Genomic_DNA"/>
</dbReference>
<keyword evidence="7" id="KW-0927">Auxin signaling pathway</keyword>
<keyword evidence="5 8" id="KW-1133">Transmembrane helix</keyword>
<evidence type="ECO:0000256" key="3">
    <source>
        <dbReference type="ARBA" id="ARBA00022448"/>
    </source>
</evidence>
<evidence type="ECO:0000256" key="1">
    <source>
        <dbReference type="ARBA" id="ARBA00004127"/>
    </source>
</evidence>
<dbReference type="InterPro" id="IPR051107">
    <property type="entry name" value="Auxin_Efflux_Carrier"/>
</dbReference>
<dbReference type="GO" id="GO:0012505">
    <property type="term" value="C:endomembrane system"/>
    <property type="evidence" value="ECO:0007669"/>
    <property type="project" value="UniProtKB-SubCell"/>
</dbReference>
<feature type="transmembrane region" description="Helical" evidence="8">
    <location>
        <begin position="12"/>
        <end position="37"/>
    </location>
</feature>
<comment type="similarity">
    <text evidence="2">Belongs to the auxin efflux carrier (TC 2.A.69.1) family.</text>
</comment>
<dbReference type="GO" id="GO:0055085">
    <property type="term" value="P:transmembrane transport"/>
    <property type="evidence" value="ECO:0007669"/>
    <property type="project" value="InterPro"/>
</dbReference>
<feature type="transmembrane region" description="Helical" evidence="8">
    <location>
        <begin position="75"/>
        <end position="94"/>
    </location>
</feature>
<dbReference type="GO" id="GO:0016020">
    <property type="term" value="C:membrane"/>
    <property type="evidence" value="ECO:0007669"/>
    <property type="project" value="InterPro"/>
</dbReference>
<accession>A0A7G2E6H8</accession>
<keyword evidence="3" id="KW-0813">Transport</keyword>
<keyword evidence="6 8" id="KW-0472">Membrane</keyword>
<keyword evidence="4 8" id="KW-0812">Transmembrane</keyword>
<name>A0A7G2E6H8_ARATH</name>
<organism evidence="9 10">
    <name type="scientific">Arabidopsis thaliana</name>
    <name type="common">Mouse-ear cress</name>
    <dbReference type="NCBI Taxonomy" id="3702"/>
    <lineage>
        <taxon>Eukaryota</taxon>
        <taxon>Viridiplantae</taxon>
        <taxon>Streptophyta</taxon>
        <taxon>Embryophyta</taxon>
        <taxon>Tracheophyta</taxon>
        <taxon>Spermatophyta</taxon>
        <taxon>Magnoliopsida</taxon>
        <taxon>eudicotyledons</taxon>
        <taxon>Gunneridae</taxon>
        <taxon>Pentapetalae</taxon>
        <taxon>rosids</taxon>
        <taxon>malvids</taxon>
        <taxon>Brassicales</taxon>
        <taxon>Brassicaceae</taxon>
        <taxon>Camelineae</taxon>
        <taxon>Arabidopsis</taxon>
    </lineage>
</organism>
<dbReference type="InterPro" id="IPR004776">
    <property type="entry name" value="Mem_transp_PIN-like"/>
</dbReference>
<feature type="transmembrane region" description="Helical" evidence="8">
    <location>
        <begin position="43"/>
        <end position="63"/>
    </location>
</feature>
<dbReference type="GO" id="GO:0009734">
    <property type="term" value="P:auxin-activated signaling pathway"/>
    <property type="evidence" value="ECO:0007669"/>
    <property type="project" value="UniProtKB-KW"/>
</dbReference>
<evidence type="ECO:0000256" key="4">
    <source>
        <dbReference type="ARBA" id="ARBA00022692"/>
    </source>
</evidence>